<organism evidence="6 7">
    <name type="scientific">Paenibacillus mellifer</name>
    <dbReference type="NCBI Taxonomy" id="2937794"/>
    <lineage>
        <taxon>Bacteria</taxon>
        <taxon>Bacillati</taxon>
        <taxon>Bacillota</taxon>
        <taxon>Bacilli</taxon>
        <taxon>Bacillales</taxon>
        <taxon>Paenibacillaceae</taxon>
        <taxon>Paenibacillus</taxon>
    </lineage>
</organism>
<dbReference type="InterPro" id="IPR036388">
    <property type="entry name" value="WH-like_DNA-bd_sf"/>
</dbReference>
<dbReference type="PANTHER" id="PTHR30419">
    <property type="entry name" value="HTH-TYPE TRANSCRIPTIONAL REGULATOR YBHD"/>
    <property type="match status" value="1"/>
</dbReference>
<dbReference type="Pfam" id="PF00126">
    <property type="entry name" value="HTH_1"/>
    <property type="match status" value="1"/>
</dbReference>
<name>A0A9X1Y041_9BACL</name>
<reference evidence="6" key="1">
    <citation type="submission" date="2022-04" db="EMBL/GenBank/DDBJ databases">
        <authorList>
            <person name="Seo M.-J."/>
        </authorList>
    </citation>
    <scope>NUCLEOTIDE SEQUENCE</scope>
    <source>
        <strain evidence="6">MBLB2552</strain>
    </source>
</reference>
<evidence type="ECO:0000256" key="3">
    <source>
        <dbReference type="ARBA" id="ARBA00023125"/>
    </source>
</evidence>
<protein>
    <submittedName>
        <fullName evidence="6">LysR family transcriptional regulator</fullName>
    </submittedName>
</protein>
<dbReference type="InterPro" id="IPR050950">
    <property type="entry name" value="HTH-type_LysR_regulators"/>
</dbReference>
<dbReference type="AlphaFoldDB" id="A0A9X1Y041"/>
<keyword evidence="4" id="KW-0804">Transcription</keyword>
<dbReference type="Gene3D" id="3.40.190.290">
    <property type="match status" value="1"/>
</dbReference>
<evidence type="ECO:0000256" key="4">
    <source>
        <dbReference type="ARBA" id="ARBA00023163"/>
    </source>
</evidence>
<dbReference type="EMBL" id="JALPRK010000004">
    <property type="protein sequence ID" value="MCK8486818.1"/>
    <property type="molecule type" value="Genomic_DNA"/>
</dbReference>
<evidence type="ECO:0000259" key="5">
    <source>
        <dbReference type="PROSITE" id="PS50931"/>
    </source>
</evidence>
<feature type="domain" description="HTH lysR-type" evidence="5">
    <location>
        <begin position="1"/>
        <end position="59"/>
    </location>
</feature>
<dbReference type="InterPro" id="IPR000847">
    <property type="entry name" value="LysR_HTH_N"/>
</dbReference>
<dbReference type="CDD" id="cd05466">
    <property type="entry name" value="PBP2_LTTR_substrate"/>
    <property type="match status" value="1"/>
</dbReference>
<evidence type="ECO:0000256" key="2">
    <source>
        <dbReference type="ARBA" id="ARBA00023015"/>
    </source>
</evidence>
<dbReference type="GO" id="GO:0003700">
    <property type="term" value="F:DNA-binding transcription factor activity"/>
    <property type="evidence" value="ECO:0007669"/>
    <property type="project" value="InterPro"/>
</dbReference>
<comment type="similarity">
    <text evidence="1">Belongs to the LysR transcriptional regulatory family.</text>
</comment>
<evidence type="ECO:0000313" key="7">
    <source>
        <dbReference type="Proteomes" id="UP001139534"/>
    </source>
</evidence>
<keyword evidence="2" id="KW-0805">Transcription regulation</keyword>
<dbReference type="InterPro" id="IPR005119">
    <property type="entry name" value="LysR_subst-bd"/>
</dbReference>
<dbReference type="Pfam" id="PF03466">
    <property type="entry name" value="LysR_substrate"/>
    <property type="match status" value="1"/>
</dbReference>
<dbReference type="InterPro" id="IPR036390">
    <property type="entry name" value="WH_DNA-bd_sf"/>
</dbReference>
<evidence type="ECO:0000256" key="1">
    <source>
        <dbReference type="ARBA" id="ARBA00009437"/>
    </source>
</evidence>
<dbReference type="Gene3D" id="1.10.10.10">
    <property type="entry name" value="Winged helix-like DNA-binding domain superfamily/Winged helix DNA-binding domain"/>
    <property type="match status" value="1"/>
</dbReference>
<dbReference type="GO" id="GO:0005829">
    <property type="term" value="C:cytosol"/>
    <property type="evidence" value="ECO:0007669"/>
    <property type="project" value="TreeGrafter"/>
</dbReference>
<gene>
    <name evidence="6" type="ORF">M0651_06470</name>
</gene>
<accession>A0A9X1Y041</accession>
<sequence>MNLEQLEYIVDVAKTRSLTKTAQNAHVTLSAVSQSISLLESELGLVLFNRSRGIGAVPTPEGQSIIGRAAEILTKLEALRSEANSYSDRLSGELIIATIPGPMHLLMEAIAGFRKDYPEVKVRIFEQGPKEILDELQSGGIDLGFIALTSDLLAHHKTLHYEKLYTGKMVVGVPKTSLLAQERSIQPEQLLGYSLVLYYDEHIRNYLTTRLAEYGAPDILFATNNIQAIQSAVREGLALTVGVDYSFESGGQADIVPVELDLPGFGPVYYGWALPKGKHASTITTRFVRRLQ</sequence>
<evidence type="ECO:0000313" key="6">
    <source>
        <dbReference type="EMBL" id="MCK8486818.1"/>
    </source>
</evidence>
<dbReference type="SUPFAM" id="SSF46785">
    <property type="entry name" value="Winged helix' DNA-binding domain"/>
    <property type="match status" value="1"/>
</dbReference>
<proteinExistence type="inferred from homology"/>
<dbReference type="RefSeq" id="WP_248551024.1">
    <property type="nucleotide sequence ID" value="NZ_JALPRK010000004.1"/>
</dbReference>
<dbReference type="SUPFAM" id="SSF53850">
    <property type="entry name" value="Periplasmic binding protein-like II"/>
    <property type="match status" value="1"/>
</dbReference>
<dbReference type="PROSITE" id="PS50931">
    <property type="entry name" value="HTH_LYSR"/>
    <property type="match status" value="1"/>
</dbReference>
<dbReference type="Proteomes" id="UP001139534">
    <property type="component" value="Unassembled WGS sequence"/>
</dbReference>
<comment type="caution">
    <text evidence="6">The sequence shown here is derived from an EMBL/GenBank/DDBJ whole genome shotgun (WGS) entry which is preliminary data.</text>
</comment>
<keyword evidence="3" id="KW-0238">DNA-binding</keyword>
<keyword evidence="7" id="KW-1185">Reference proteome</keyword>
<dbReference type="GO" id="GO:0003677">
    <property type="term" value="F:DNA binding"/>
    <property type="evidence" value="ECO:0007669"/>
    <property type="project" value="UniProtKB-KW"/>
</dbReference>